<organism evidence="4 5">
    <name type="scientific">Mycolicibacterium tokaiense</name>
    <dbReference type="NCBI Taxonomy" id="39695"/>
    <lineage>
        <taxon>Bacteria</taxon>
        <taxon>Bacillati</taxon>
        <taxon>Actinomycetota</taxon>
        <taxon>Actinomycetes</taxon>
        <taxon>Mycobacteriales</taxon>
        <taxon>Mycobacteriaceae</taxon>
        <taxon>Mycolicibacterium</taxon>
    </lineage>
</organism>
<dbReference type="InterPro" id="IPR038332">
    <property type="entry name" value="PPE_sf"/>
</dbReference>
<evidence type="ECO:0000256" key="1">
    <source>
        <dbReference type="ARBA" id="ARBA00010652"/>
    </source>
</evidence>
<evidence type="ECO:0000259" key="3">
    <source>
        <dbReference type="Pfam" id="PF00823"/>
    </source>
</evidence>
<comment type="similarity">
    <text evidence="1">Belongs to the mycobacterial PPE family.</text>
</comment>
<reference evidence="4 5" key="1">
    <citation type="submission" date="2018-06" db="EMBL/GenBank/DDBJ databases">
        <authorList>
            <consortium name="Pathogen Informatics"/>
            <person name="Doyle S."/>
        </authorList>
    </citation>
    <scope>NUCLEOTIDE SEQUENCE [LARGE SCALE GENOMIC DNA]</scope>
    <source>
        <strain evidence="4 5">NCTC10821</strain>
    </source>
</reference>
<keyword evidence="5" id="KW-1185">Reference proteome</keyword>
<dbReference type="RefSeq" id="WP_115278996.1">
    <property type="nucleotide sequence ID" value="NZ_AP022600.1"/>
</dbReference>
<protein>
    <submittedName>
        <fullName evidence="4">PPE family protein</fullName>
    </submittedName>
</protein>
<gene>
    <name evidence="4" type="ORF">NCTC10821_03053</name>
</gene>
<accession>A0A378TFV1</accession>
<dbReference type="Gene3D" id="1.20.1260.20">
    <property type="entry name" value="PPE superfamily"/>
    <property type="match status" value="1"/>
</dbReference>
<dbReference type="AlphaFoldDB" id="A0A378TFV1"/>
<sequence>MDPLWPVLRPEDNYTRLTAGTGTATTLANMAAWISQLASHEMSFGMSMMNSAATMASWQGEGATGSAQTGMSLNTALQLLAGWVTEKPPLANAAVAAYEAAVSTMVPSPVAVANRVDEATCQGINPSVWGMLTPRIAELNLEYHGVMWPNNSRAGVVYGAALAALTAALAVPPPLATPGASPAAPAAAAGAVAQAGATRAAGEAMQAGTQSANQSVQGIGGGTDAMGQMSSMVGQAQGMMQPLTGLMQMPMQMAQQGFGAAQGMMGQLTGMFGNMKGGEAVPEAVRGAAAGAPGGGLGGAGGGAGGAVGGGVGGAHPGAGLTSFTRPTSGFDPAAAGRATGLKTGFLDAAEVRGPTTGGMGGGGMPMSPGMLQRGQGGDSEREREANYARVVLDAEQERRRT</sequence>
<proteinExistence type="inferred from homology"/>
<dbReference type="Pfam" id="PF00823">
    <property type="entry name" value="PPE"/>
    <property type="match status" value="1"/>
</dbReference>
<dbReference type="Proteomes" id="UP000254978">
    <property type="component" value="Unassembled WGS sequence"/>
</dbReference>
<dbReference type="OrthoDB" id="4721978at2"/>
<feature type="domain" description="PPE" evidence="3">
    <location>
        <begin position="5"/>
        <end position="169"/>
    </location>
</feature>
<evidence type="ECO:0000256" key="2">
    <source>
        <dbReference type="SAM" id="MobiDB-lite"/>
    </source>
</evidence>
<dbReference type="InterPro" id="IPR000030">
    <property type="entry name" value="PPE_dom"/>
</dbReference>
<evidence type="ECO:0000313" key="5">
    <source>
        <dbReference type="Proteomes" id="UP000254978"/>
    </source>
</evidence>
<name>A0A378TFV1_9MYCO</name>
<evidence type="ECO:0000313" key="4">
    <source>
        <dbReference type="EMBL" id="STZ59520.1"/>
    </source>
</evidence>
<dbReference type="SUPFAM" id="SSF140459">
    <property type="entry name" value="PE/PPE dimer-like"/>
    <property type="match status" value="1"/>
</dbReference>
<dbReference type="EMBL" id="UGQT01000001">
    <property type="protein sequence ID" value="STZ59520.1"/>
    <property type="molecule type" value="Genomic_DNA"/>
</dbReference>
<feature type="region of interest" description="Disordered" evidence="2">
    <location>
        <begin position="358"/>
        <end position="402"/>
    </location>
</feature>